<evidence type="ECO:0000313" key="3">
    <source>
        <dbReference type="Proteomes" id="UP001341840"/>
    </source>
</evidence>
<evidence type="ECO:0000313" key="2">
    <source>
        <dbReference type="EMBL" id="MED6178522.1"/>
    </source>
</evidence>
<name>A0ABU6VXY2_9FABA</name>
<feature type="compositionally biased region" description="Polar residues" evidence="1">
    <location>
        <begin position="104"/>
        <end position="123"/>
    </location>
</feature>
<feature type="non-terminal residue" evidence="2">
    <location>
        <position position="1"/>
    </location>
</feature>
<reference evidence="2 3" key="1">
    <citation type="journal article" date="2023" name="Plants (Basel)">
        <title>Bridging the Gap: Combining Genomics and Transcriptomics Approaches to Understand Stylosanthes scabra, an Orphan Legume from the Brazilian Caatinga.</title>
        <authorList>
            <person name="Ferreira-Neto J.R.C."/>
            <person name="da Silva M.D."/>
            <person name="Binneck E."/>
            <person name="de Melo N.F."/>
            <person name="da Silva R.H."/>
            <person name="de Melo A.L.T.M."/>
            <person name="Pandolfi V."/>
            <person name="Bustamante F.O."/>
            <person name="Brasileiro-Vidal A.C."/>
            <person name="Benko-Iseppon A.M."/>
        </authorList>
    </citation>
    <scope>NUCLEOTIDE SEQUENCE [LARGE SCALE GENOMIC DNA]</scope>
    <source>
        <tissue evidence="2">Leaves</tissue>
    </source>
</reference>
<gene>
    <name evidence="2" type="ORF">PIB30_108477</name>
</gene>
<dbReference type="EMBL" id="JASCZI010156108">
    <property type="protein sequence ID" value="MED6178522.1"/>
    <property type="molecule type" value="Genomic_DNA"/>
</dbReference>
<protein>
    <submittedName>
        <fullName evidence="2">Uncharacterized protein</fullName>
    </submittedName>
</protein>
<dbReference type="Proteomes" id="UP001341840">
    <property type="component" value="Unassembled WGS sequence"/>
</dbReference>
<accession>A0ABU6VXY2</accession>
<organism evidence="2 3">
    <name type="scientific">Stylosanthes scabra</name>
    <dbReference type="NCBI Taxonomy" id="79078"/>
    <lineage>
        <taxon>Eukaryota</taxon>
        <taxon>Viridiplantae</taxon>
        <taxon>Streptophyta</taxon>
        <taxon>Embryophyta</taxon>
        <taxon>Tracheophyta</taxon>
        <taxon>Spermatophyta</taxon>
        <taxon>Magnoliopsida</taxon>
        <taxon>eudicotyledons</taxon>
        <taxon>Gunneridae</taxon>
        <taxon>Pentapetalae</taxon>
        <taxon>rosids</taxon>
        <taxon>fabids</taxon>
        <taxon>Fabales</taxon>
        <taxon>Fabaceae</taxon>
        <taxon>Papilionoideae</taxon>
        <taxon>50 kb inversion clade</taxon>
        <taxon>dalbergioids sensu lato</taxon>
        <taxon>Dalbergieae</taxon>
        <taxon>Pterocarpus clade</taxon>
        <taxon>Stylosanthes</taxon>
    </lineage>
</organism>
<sequence>TASPHLKRSTVLCAEGKGEWREVKALDPRNAISVDLAGVRPRYLPKTGVEQQFTKVPSSGTSCSRGRTLGRCLSIASHPESGKTRQSKNSHNNQLRTKHRELEWTTQLASKYTMSRTEQTQKV</sequence>
<comment type="caution">
    <text evidence="2">The sequence shown here is derived from an EMBL/GenBank/DDBJ whole genome shotgun (WGS) entry which is preliminary data.</text>
</comment>
<keyword evidence="3" id="KW-1185">Reference proteome</keyword>
<feature type="region of interest" description="Disordered" evidence="1">
    <location>
        <begin position="76"/>
        <end position="123"/>
    </location>
</feature>
<evidence type="ECO:0000256" key="1">
    <source>
        <dbReference type="SAM" id="MobiDB-lite"/>
    </source>
</evidence>
<proteinExistence type="predicted"/>